<dbReference type="SUPFAM" id="SSF50249">
    <property type="entry name" value="Nucleic acid-binding proteins"/>
    <property type="match status" value="1"/>
</dbReference>
<sequence>MASSLLRASPLALLSRLKPRPSALHLRRLLPLSTTSASAAPAPSGPAPQLRTLAAAAATDAAATPAEEAAAAPAATGEKVERLQPLQWPPRDALCGELGAGDAGRRVRLCGWVALRRAHAGLTFLTLRDRSGMVQVTTLPEYPEVYNIVNKLRVESVVAVEGVVRPRPADAINADMKTGAIEVAADRVLVLNSVTRSLPFPVTTADSVKEKFPEEIRLRFRVLDLRRPQMQSNLRLRHYVVKLIRRYLEDEHEFVEIETPVLSKSTPEGARDYLVPSRVQPGTFYALPQSPQLFKQMLMVSGFEKYYQIARCFRDEDLRADRQPEFTQLDMEIAFTSMEDMLKLNEDLMRHVFQAVGGIKLPNPFPRLTYTDAMNRYGTDRPDLRFDWELKDVSHVFLGSGFKVFADTLENGGVIKALCVPGGATVFSNTDLKKGTVYTEASKAGAKGLPFLKVMENGDLEGIGPLVSSLKPEKKEQLVKLLDAKAGDLILFALGEQSSANRVLGRLRLFIAHKLEVIDTSAHSVLWVTDFPMFEWNSDEQRYEALHHPFTAPNPEDMNDLPSARALAYDMIYNGVEIGGGSLRIYKSDVQQRIFEIIGISPEQGEEKFGYLLESFDMGAPPHGGIAYGLDRLVMLLAGESSIRDVIAFPKTTTAQCALTKAPSAVDPQQLKDLAFPKSTL</sequence>
<dbReference type="InterPro" id="IPR047089">
    <property type="entry name" value="Asp-tRNA-ligase_1_N"/>
</dbReference>
<reference evidence="8" key="1">
    <citation type="submission" date="2020-05" db="EMBL/GenBank/DDBJ databases">
        <title>WGS assembly of Panicum virgatum.</title>
        <authorList>
            <person name="Lovell J.T."/>
            <person name="Jenkins J."/>
            <person name="Shu S."/>
            <person name="Juenger T.E."/>
            <person name="Schmutz J."/>
        </authorList>
    </citation>
    <scope>NUCLEOTIDE SEQUENCE</scope>
    <source>
        <strain evidence="8">AP13</strain>
    </source>
</reference>
<feature type="domain" description="Aminoacyl-transfer RNA synthetases class-II family profile" evidence="7">
    <location>
        <begin position="234"/>
        <end position="650"/>
    </location>
</feature>
<dbReference type="SUPFAM" id="SSF55681">
    <property type="entry name" value="Class II aaRS and biotin synthetases"/>
    <property type="match status" value="1"/>
</dbReference>
<name>A0A8T0S8X5_PANVG</name>
<dbReference type="InterPro" id="IPR029351">
    <property type="entry name" value="GAD_dom"/>
</dbReference>
<dbReference type="GO" id="GO:0004815">
    <property type="term" value="F:aspartate-tRNA ligase activity"/>
    <property type="evidence" value="ECO:0007669"/>
    <property type="project" value="TreeGrafter"/>
</dbReference>
<dbReference type="InterPro" id="IPR004115">
    <property type="entry name" value="GAD-like_sf"/>
</dbReference>
<dbReference type="Gene3D" id="3.30.930.10">
    <property type="entry name" value="Bira Bifunctional Protein, Domain 2"/>
    <property type="match status" value="1"/>
</dbReference>
<gene>
    <name evidence="8" type="ORF">PVAP13_5KG085900</name>
</gene>
<dbReference type="Proteomes" id="UP000823388">
    <property type="component" value="Chromosome 5K"/>
</dbReference>
<dbReference type="OrthoDB" id="439710at2759"/>
<dbReference type="PRINTS" id="PR01042">
    <property type="entry name" value="TRNASYNTHASP"/>
</dbReference>
<keyword evidence="9" id="KW-1185">Reference proteome</keyword>
<dbReference type="Gene3D" id="2.40.50.140">
    <property type="entry name" value="Nucleic acid-binding proteins"/>
    <property type="match status" value="1"/>
</dbReference>
<evidence type="ECO:0000313" key="8">
    <source>
        <dbReference type="EMBL" id="KAG2595602.1"/>
    </source>
</evidence>
<keyword evidence="4" id="KW-0067">ATP-binding</keyword>
<dbReference type="PANTHER" id="PTHR22594:SF5">
    <property type="entry name" value="ASPARTATE--TRNA LIGASE, MITOCHONDRIAL"/>
    <property type="match status" value="1"/>
</dbReference>
<dbReference type="Pfam" id="PF02938">
    <property type="entry name" value="GAD"/>
    <property type="match status" value="1"/>
</dbReference>
<dbReference type="CDD" id="cd04317">
    <property type="entry name" value="EcAspRS_like_N"/>
    <property type="match status" value="1"/>
</dbReference>
<dbReference type="InterPro" id="IPR012340">
    <property type="entry name" value="NA-bd_OB-fold"/>
</dbReference>
<protein>
    <recommendedName>
        <fullName evidence="7">Aminoacyl-transfer RNA synthetases class-II family profile domain-containing protein</fullName>
    </recommendedName>
</protein>
<dbReference type="GO" id="GO:0003676">
    <property type="term" value="F:nucleic acid binding"/>
    <property type="evidence" value="ECO:0007669"/>
    <property type="project" value="InterPro"/>
</dbReference>
<evidence type="ECO:0000256" key="1">
    <source>
        <dbReference type="ARBA" id="ARBA00006303"/>
    </source>
</evidence>
<dbReference type="PANTHER" id="PTHR22594">
    <property type="entry name" value="ASPARTYL/LYSYL-TRNA SYNTHETASE"/>
    <property type="match status" value="1"/>
</dbReference>
<dbReference type="InterPro" id="IPR006195">
    <property type="entry name" value="aa-tRNA-synth_II"/>
</dbReference>
<dbReference type="Gene3D" id="3.30.1360.30">
    <property type="entry name" value="GAD-like domain"/>
    <property type="match status" value="1"/>
</dbReference>
<organism evidence="8 9">
    <name type="scientific">Panicum virgatum</name>
    <name type="common">Blackwell switchgrass</name>
    <dbReference type="NCBI Taxonomy" id="38727"/>
    <lineage>
        <taxon>Eukaryota</taxon>
        <taxon>Viridiplantae</taxon>
        <taxon>Streptophyta</taxon>
        <taxon>Embryophyta</taxon>
        <taxon>Tracheophyta</taxon>
        <taxon>Spermatophyta</taxon>
        <taxon>Magnoliopsida</taxon>
        <taxon>Liliopsida</taxon>
        <taxon>Poales</taxon>
        <taxon>Poaceae</taxon>
        <taxon>PACMAD clade</taxon>
        <taxon>Panicoideae</taxon>
        <taxon>Panicodae</taxon>
        <taxon>Paniceae</taxon>
        <taxon>Panicinae</taxon>
        <taxon>Panicum</taxon>
        <taxon>Panicum sect. Hiantes</taxon>
    </lineage>
</organism>
<dbReference type="NCBIfam" id="NF001750">
    <property type="entry name" value="PRK00476.1"/>
    <property type="match status" value="1"/>
</dbReference>
<dbReference type="PROSITE" id="PS50862">
    <property type="entry name" value="AA_TRNA_LIGASE_II"/>
    <property type="match status" value="1"/>
</dbReference>
<comment type="caution">
    <text evidence="8">The sequence shown here is derived from an EMBL/GenBank/DDBJ whole genome shotgun (WGS) entry which is preliminary data.</text>
</comment>
<dbReference type="InterPro" id="IPR045864">
    <property type="entry name" value="aa-tRNA-synth_II/BPL/LPL"/>
</dbReference>
<accession>A0A8T0S8X5</accession>
<evidence type="ECO:0000256" key="3">
    <source>
        <dbReference type="ARBA" id="ARBA00022741"/>
    </source>
</evidence>
<dbReference type="InterPro" id="IPR047090">
    <property type="entry name" value="AspRS_core"/>
</dbReference>
<dbReference type="HAMAP" id="MF_00044">
    <property type="entry name" value="Asp_tRNA_synth_type1"/>
    <property type="match status" value="1"/>
</dbReference>
<dbReference type="Pfam" id="PF00152">
    <property type="entry name" value="tRNA-synt_2"/>
    <property type="match status" value="1"/>
</dbReference>
<evidence type="ECO:0000256" key="6">
    <source>
        <dbReference type="ARBA" id="ARBA00023146"/>
    </source>
</evidence>
<dbReference type="CDD" id="cd00777">
    <property type="entry name" value="AspRS_core"/>
    <property type="match status" value="1"/>
</dbReference>
<dbReference type="InterPro" id="IPR004365">
    <property type="entry name" value="NA-bd_OB_tRNA"/>
</dbReference>
<dbReference type="Pfam" id="PF01336">
    <property type="entry name" value="tRNA_anti-codon"/>
    <property type="match status" value="1"/>
</dbReference>
<dbReference type="GO" id="GO:0005739">
    <property type="term" value="C:mitochondrion"/>
    <property type="evidence" value="ECO:0007669"/>
    <property type="project" value="TreeGrafter"/>
</dbReference>
<evidence type="ECO:0000256" key="4">
    <source>
        <dbReference type="ARBA" id="ARBA00022840"/>
    </source>
</evidence>
<proteinExistence type="inferred from homology"/>
<keyword evidence="5" id="KW-0648">Protein biosynthesis</keyword>
<evidence type="ECO:0000259" key="7">
    <source>
        <dbReference type="PROSITE" id="PS50862"/>
    </source>
</evidence>
<evidence type="ECO:0000256" key="2">
    <source>
        <dbReference type="ARBA" id="ARBA00022598"/>
    </source>
</evidence>
<comment type="similarity">
    <text evidence="1">Belongs to the class-II aminoacyl-tRNA synthetase family. Type 1 subfamily.</text>
</comment>
<dbReference type="InterPro" id="IPR004524">
    <property type="entry name" value="Asp-tRNA-ligase_1"/>
</dbReference>
<evidence type="ECO:0000313" key="9">
    <source>
        <dbReference type="Proteomes" id="UP000823388"/>
    </source>
</evidence>
<keyword evidence="6" id="KW-0030">Aminoacyl-tRNA synthetase</keyword>
<dbReference type="EMBL" id="CM029045">
    <property type="protein sequence ID" value="KAG2595602.1"/>
    <property type="molecule type" value="Genomic_DNA"/>
</dbReference>
<keyword evidence="2" id="KW-0436">Ligase</keyword>
<evidence type="ECO:0000256" key="5">
    <source>
        <dbReference type="ARBA" id="ARBA00022917"/>
    </source>
</evidence>
<dbReference type="InterPro" id="IPR004364">
    <property type="entry name" value="Aa-tRNA-synt_II"/>
</dbReference>
<dbReference type="GO" id="GO:0005524">
    <property type="term" value="F:ATP binding"/>
    <property type="evidence" value="ECO:0007669"/>
    <property type="project" value="UniProtKB-KW"/>
</dbReference>
<dbReference type="InterPro" id="IPR002312">
    <property type="entry name" value="Asp/Asn-tRNA-synth_IIb"/>
</dbReference>
<keyword evidence="3" id="KW-0547">Nucleotide-binding</keyword>
<dbReference type="GO" id="GO:0006422">
    <property type="term" value="P:aspartyl-tRNA aminoacylation"/>
    <property type="evidence" value="ECO:0007669"/>
    <property type="project" value="TreeGrafter"/>
</dbReference>
<dbReference type="SUPFAM" id="SSF55261">
    <property type="entry name" value="GAD domain-like"/>
    <property type="match status" value="1"/>
</dbReference>
<dbReference type="NCBIfam" id="TIGR00459">
    <property type="entry name" value="aspS_bact"/>
    <property type="match status" value="1"/>
</dbReference>
<dbReference type="AlphaFoldDB" id="A0A8T0S8X5"/>